<sequence>MVACSYLCNNSIFRLILPENSCRLLVLVSRDVESVFHECFFNEFNTLLVGEAEEPFYRASVNGEPARIEYRYDYISSALHETAHWCVAGTQRRMQDDFGYWYEPDSRSLALQKVFEDVEVLPQSYECFFQWALGREFRVSSDNLALPDYDSTPFQHRVLDKVYTLMSNIPERVQRFALALYDLRFPNTTLTFKQHLQECYENHRR</sequence>
<protein>
    <recommendedName>
        <fullName evidence="3">Elongation factor P hydroxylase</fullName>
    </recommendedName>
</protein>
<accession>A0A4R6M652</accession>
<gene>
    <name evidence="1" type="ORF">DFP79_2512</name>
</gene>
<reference evidence="1 2" key="1">
    <citation type="submission" date="2019-03" db="EMBL/GenBank/DDBJ databases">
        <title>Genomic Encyclopedia of Type Strains, Phase III (KMG-III): the genomes of soil and plant-associated and newly described type strains.</title>
        <authorList>
            <person name="Whitman W."/>
        </authorList>
    </citation>
    <scope>NUCLEOTIDE SEQUENCE [LARGE SCALE GENOMIC DNA]</scope>
    <source>
        <strain evidence="1 2">CECT 7378</strain>
    </source>
</reference>
<evidence type="ECO:0000313" key="1">
    <source>
        <dbReference type="EMBL" id="TDO96744.1"/>
    </source>
</evidence>
<proteinExistence type="predicted"/>
<name>A0A4R6M652_9GAMM</name>
<comment type="caution">
    <text evidence="1">The sequence shown here is derived from an EMBL/GenBank/DDBJ whole genome shotgun (WGS) entry which is preliminary data.</text>
</comment>
<dbReference type="EMBL" id="SNXC01000013">
    <property type="protein sequence ID" value="TDO96744.1"/>
    <property type="molecule type" value="Genomic_DNA"/>
</dbReference>
<evidence type="ECO:0008006" key="3">
    <source>
        <dbReference type="Google" id="ProtNLM"/>
    </source>
</evidence>
<dbReference type="InterPro" id="IPR007411">
    <property type="entry name" value="EpmC"/>
</dbReference>
<organism evidence="1 2">
    <name type="scientific">Marinomonas balearica</name>
    <dbReference type="NCBI Taxonomy" id="491947"/>
    <lineage>
        <taxon>Bacteria</taxon>
        <taxon>Pseudomonadati</taxon>
        <taxon>Pseudomonadota</taxon>
        <taxon>Gammaproteobacteria</taxon>
        <taxon>Oceanospirillales</taxon>
        <taxon>Oceanospirillaceae</taxon>
        <taxon>Marinomonas</taxon>
    </lineage>
</organism>
<evidence type="ECO:0000313" key="2">
    <source>
        <dbReference type="Proteomes" id="UP000294656"/>
    </source>
</evidence>
<dbReference type="Proteomes" id="UP000294656">
    <property type="component" value="Unassembled WGS sequence"/>
</dbReference>
<dbReference type="AlphaFoldDB" id="A0A4R6M652"/>
<keyword evidence="2" id="KW-1185">Reference proteome</keyword>
<dbReference type="Pfam" id="PF04315">
    <property type="entry name" value="EpmC"/>
    <property type="match status" value="1"/>
</dbReference>